<dbReference type="eggNOG" id="ENOG502RCSI">
    <property type="taxonomic scope" value="Eukaryota"/>
</dbReference>
<dbReference type="Proteomes" id="UP000002195">
    <property type="component" value="Unassembled WGS sequence"/>
</dbReference>
<feature type="region of interest" description="Disordered" evidence="1">
    <location>
        <begin position="163"/>
        <end position="185"/>
    </location>
</feature>
<comment type="caution">
    <text evidence="2">The sequence shown here is derived from an EMBL/GenBank/DDBJ whole genome shotgun (WGS) entry which is preliminary data.</text>
</comment>
<dbReference type="PaxDb" id="44689-DDB0186998"/>
<gene>
    <name evidence="2" type="ORF">DDB_G0286489</name>
</gene>
<dbReference type="PANTHER" id="PTHR14596">
    <property type="entry name" value="ZINC FINGER PROTEIN"/>
    <property type="match status" value="1"/>
</dbReference>
<evidence type="ECO:0000256" key="1">
    <source>
        <dbReference type="SAM" id="MobiDB-lite"/>
    </source>
</evidence>
<proteinExistence type="predicted"/>
<dbReference type="dictyBase" id="DDB_G0286489"/>
<accession>Q54LQ5</accession>
<organism evidence="2 3">
    <name type="scientific">Dictyostelium discoideum</name>
    <name type="common">Social amoeba</name>
    <dbReference type="NCBI Taxonomy" id="44689"/>
    <lineage>
        <taxon>Eukaryota</taxon>
        <taxon>Amoebozoa</taxon>
        <taxon>Evosea</taxon>
        <taxon>Eumycetozoa</taxon>
        <taxon>Dictyostelia</taxon>
        <taxon>Dictyosteliales</taxon>
        <taxon>Dictyosteliaceae</taxon>
        <taxon>Dictyostelium</taxon>
    </lineage>
</organism>
<dbReference type="RefSeq" id="XP_637701.1">
    <property type="nucleotide sequence ID" value="XM_632609.1"/>
</dbReference>
<name>Q54LQ5_DICDI</name>
<keyword evidence="3" id="KW-1185">Reference proteome</keyword>
<feature type="region of interest" description="Disordered" evidence="1">
    <location>
        <begin position="353"/>
        <end position="379"/>
    </location>
</feature>
<dbReference type="PROSITE" id="PS51450">
    <property type="entry name" value="LRR"/>
    <property type="match status" value="1"/>
</dbReference>
<dbReference type="STRING" id="44689.Q54LQ5"/>
<dbReference type="VEuPathDB" id="AmoebaDB:DDB_G0286489"/>
<reference evidence="2 3" key="1">
    <citation type="journal article" date="2005" name="Nature">
        <title>The genome of the social amoeba Dictyostelium discoideum.</title>
        <authorList>
            <consortium name="The Dictyostelium discoideum Sequencing Consortium"/>
            <person name="Eichinger L."/>
            <person name="Pachebat J.A."/>
            <person name="Glockner G."/>
            <person name="Rajandream M.A."/>
            <person name="Sucgang R."/>
            <person name="Berriman M."/>
            <person name="Song J."/>
            <person name="Olsen R."/>
            <person name="Szafranski K."/>
            <person name="Xu Q."/>
            <person name="Tunggal B."/>
            <person name="Kummerfeld S."/>
            <person name="Madera M."/>
            <person name="Konfortov B.A."/>
            <person name="Rivero F."/>
            <person name="Bankier A.T."/>
            <person name="Lehmann R."/>
            <person name="Hamlin N."/>
            <person name="Davies R."/>
            <person name="Gaudet P."/>
            <person name="Fey P."/>
            <person name="Pilcher K."/>
            <person name="Chen G."/>
            <person name="Saunders D."/>
            <person name="Sodergren E."/>
            <person name="Davis P."/>
            <person name="Kerhornou A."/>
            <person name="Nie X."/>
            <person name="Hall N."/>
            <person name="Anjard C."/>
            <person name="Hemphill L."/>
            <person name="Bason N."/>
            <person name="Farbrother P."/>
            <person name="Desany B."/>
            <person name="Just E."/>
            <person name="Morio T."/>
            <person name="Rost R."/>
            <person name="Churcher C."/>
            <person name="Cooper J."/>
            <person name="Haydock S."/>
            <person name="van Driessche N."/>
            <person name="Cronin A."/>
            <person name="Goodhead I."/>
            <person name="Muzny D."/>
            <person name="Mourier T."/>
            <person name="Pain A."/>
            <person name="Lu M."/>
            <person name="Harper D."/>
            <person name="Lindsay R."/>
            <person name="Hauser H."/>
            <person name="James K."/>
            <person name="Quiles M."/>
            <person name="Madan Babu M."/>
            <person name="Saito T."/>
            <person name="Buchrieser C."/>
            <person name="Wardroper A."/>
            <person name="Felder M."/>
            <person name="Thangavelu M."/>
            <person name="Johnson D."/>
            <person name="Knights A."/>
            <person name="Loulseged H."/>
            <person name="Mungall K."/>
            <person name="Oliver K."/>
            <person name="Price C."/>
            <person name="Quail M.A."/>
            <person name="Urushihara H."/>
            <person name="Hernandez J."/>
            <person name="Rabbinowitsch E."/>
            <person name="Steffen D."/>
            <person name="Sanders M."/>
            <person name="Ma J."/>
            <person name="Kohara Y."/>
            <person name="Sharp S."/>
            <person name="Simmonds M."/>
            <person name="Spiegler S."/>
            <person name="Tivey A."/>
            <person name="Sugano S."/>
            <person name="White B."/>
            <person name="Walker D."/>
            <person name="Woodward J."/>
            <person name="Winckler T."/>
            <person name="Tanaka Y."/>
            <person name="Shaulsky G."/>
            <person name="Schleicher M."/>
            <person name="Weinstock G."/>
            <person name="Rosenthal A."/>
            <person name="Cox E.C."/>
            <person name="Chisholm R.L."/>
            <person name="Gibbs R."/>
            <person name="Loomis W.F."/>
            <person name="Platzer M."/>
            <person name="Kay R.R."/>
            <person name="Williams J."/>
            <person name="Dear P.H."/>
            <person name="Noegel A.A."/>
            <person name="Barrell B."/>
            <person name="Kuspa A."/>
        </authorList>
    </citation>
    <scope>NUCLEOTIDE SEQUENCE [LARGE SCALE GENOMIC DNA]</scope>
    <source>
        <strain evidence="2 3">AX4</strain>
    </source>
</reference>
<dbReference type="GeneID" id="8625643"/>
<evidence type="ECO:0000313" key="3">
    <source>
        <dbReference type="Proteomes" id="UP000002195"/>
    </source>
</evidence>
<dbReference type="HOGENOM" id="CLU_379680_0_0_1"/>
<dbReference type="FunCoup" id="Q54LQ5">
    <property type="interactions" value="877"/>
</dbReference>
<dbReference type="InParanoid" id="Q54LQ5"/>
<feature type="compositionally biased region" description="Acidic residues" evidence="1">
    <location>
        <begin position="163"/>
        <end position="180"/>
    </location>
</feature>
<evidence type="ECO:0000313" key="2">
    <source>
        <dbReference type="EMBL" id="EAL64195.1"/>
    </source>
</evidence>
<dbReference type="EMBL" id="AAFI02000086">
    <property type="protein sequence ID" value="EAL64195.1"/>
    <property type="molecule type" value="Genomic_DNA"/>
</dbReference>
<feature type="compositionally biased region" description="Low complexity" evidence="1">
    <location>
        <begin position="357"/>
        <end position="379"/>
    </location>
</feature>
<dbReference type="PANTHER" id="PTHR14596:SF72">
    <property type="entry name" value="ZINC FINGER PROTEIN MSN2-RELATED"/>
    <property type="match status" value="1"/>
</dbReference>
<protein>
    <submittedName>
        <fullName evidence="2">Uncharacterized protein</fullName>
    </submittedName>
</protein>
<dbReference type="KEGG" id="ddi:DDB_G0286489"/>
<sequence>MDVKKKKMGKSQQFLLLKKTTPQIITPQIITPQPPAILFKKKEFIIPDYLIIKILRYLIQDQFTPNNKDNRNNNSSNNYKTYRYKKSKTNSSRFSFLNLNFNYALVSWKWFKLTSKLNDFLPRRYLIALINRNTSNDHNYYHQLIKNQFNKYNNFLFDDGNDDNDDNYNDHDDDEEDDEEKDKNELTISKQEEKFRVKNQCIIYTSLRYGWIQFNNLVEIEFDRVSSTWFSSWQLLVKESPKLERVHLTIIVGSDNPIEIFERFSMTDIKLILKLYFNDLYCNLESIENYIHQRNKSPFSINVQSIQCICNIHQDMNWDIVKFFNPSQLLLDSNYETTFHYSYTNLLLPPPLPPPTTTTTTTTTTITTTTTTTPTTPTTTTATTTTLSLLNDFRIKFHDFLDFKDFKLALDNEGLTSLDCSLLLFDIHSFEHIIPEIGSEVYWNSISCDTNDIAFEIPFTINSIAKSLSLNTTLTTLKISDYYRYYDDDDSSIYNGYDVENAFLDKPKKLKINNNNNNTIIDPFQDTLSHYNQDIKTFAYQFSEAICLNKTLKTLYISSWDSLLADNHIKKQQQFEQLNNNNNNNNEFNCQFFKSLSINQTLTSLSLVNDTISDYDLKCLSFYFGKNHSIKQLVLSNNNLKHVDKLIQLLNSTSIRNNSGGDDDNFNNNGKIIGLTLDLSNNHYPIKSSNQIYQSILNNFKFINQLILPINFEETIEQLNQKNKFNILFN</sequence>
<dbReference type="InterPro" id="IPR001611">
    <property type="entry name" value="Leu-rich_rpt"/>
</dbReference>
<dbReference type="AlphaFoldDB" id="Q54LQ5"/>